<evidence type="ECO:0000256" key="1">
    <source>
        <dbReference type="SAM" id="Phobius"/>
    </source>
</evidence>
<keyword evidence="4" id="KW-1185">Reference proteome</keyword>
<dbReference type="KEGG" id="mcj:MCON_1195"/>
<protein>
    <submittedName>
        <fullName evidence="3">Membrane protein, putative</fullName>
    </submittedName>
</protein>
<gene>
    <name evidence="3" type="ordered locus">MCON_1195</name>
</gene>
<keyword evidence="1" id="KW-0472">Membrane</keyword>
<accession>F4C024</accession>
<evidence type="ECO:0000313" key="4">
    <source>
        <dbReference type="Proteomes" id="UP000007807"/>
    </source>
</evidence>
<proteinExistence type="predicted"/>
<feature type="domain" description="DUF7847" evidence="2">
    <location>
        <begin position="135"/>
        <end position="303"/>
    </location>
</feature>
<dbReference type="HOGENOM" id="CLU_923198_0_0_2"/>
<dbReference type="Proteomes" id="UP000007807">
    <property type="component" value="Chromosome"/>
</dbReference>
<dbReference type="InParanoid" id="F4C024"/>
<sequence length="341" mass="37583">MAKRLKPSLANPRSASGTEIIGGKSYKAIAAFWPHETEDRRRNEMEEIGKLIGKGFGIWKKNLNLCVPFIFSGFASILIVAAFFIAMFLAAMPFLGEDWTHLEDLEDAEVMEGLFAGMDWQDFLPILILFLGMIVVLSLVGSYFNAGAIGMARQALVEGKSRTSAMWSAGRKHFWNMFLLSLIMGLATMAGLIFLLPGMGQLTLALSGNLDNLEGLGMILAGFMLFILYALILSVILALAPYALVLEGAGPVQAIRAGIDFFRYNKFDVLILWLVVMALSVVLQMIGSLISSGNEVAYQLLSLATSLVSLLVLAPLANLWWTRLYMVRKGMLKEEEVKDPW</sequence>
<feature type="transmembrane region" description="Helical" evidence="1">
    <location>
        <begin position="123"/>
        <end position="144"/>
    </location>
</feature>
<feature type="transmembrane region" description="Helical" evidence="1">
    <location>
        <begin position="267"/>
        <end position="290"/>
    </location>
</feature>
<dbReference type="AlphaFoldDB" id="F4C024"/>
<organism evidence="3 4">
    <name type="scientific">Methanothrix soehngenii (strain ATCC 5969 / DSM 3671 / JCM 10134 / NBRC 103675 / OCM 69 / GP-6)</name>
    <name type="common">Methanosaeta concilii</name>
    <dbReference type="NCBI Taxonomy" id="990316"/>
    <lineage>
        <taxon>Archaea</taxon>
        <taxon>Methanobacteriati</taxon>
        <taxon>Methanobacteriota</taxon>
        <taxon>Stenosarchaea group</taxon>
        <taxon>Methanomicrobia</taxon>
        <taxon>Methanotrichales</taxon>
        <taxon>Methanotrichaceae</taxon>
        <taxon>Methanothrix</taxon>
    </lineage>
</organism>
<dbReference type="EMBL" id="CP002565">
    <property type="protein sequence ID" value="AEB67915.1"/>
    <property type="molecule type" value="Genomic_DNA"/>
</dbReference>
<evidence type="ECO:0000313" key="3">
    <source>
        <dbReference type="EMBL" id="AEB67915.1"/>
    </source>
</evidence>
<feature type="transmembrane region" description="Helical" evidence="1">
    <location>
        <begin position="296"/>
        <end position="321"/>
    </location>
</feature>
<feature type="transmembrane region" description="Helical" evidence="1">
    <location>
        <begin position="174"/>
        <end position="196"/>
    </location>
</feature>
<dbReference type="InterPro" id="IPR057169">
    <property type="entry name" value="DUF7847"/>
</dbReference>
<reference evidence="3 4" key="1">
    <citation type="journal article" date="2011" name="J. Bacteriol.">
        <title>Complete genome sequence of Methanosaeta concilii, a specialist in aceticlastic methanogenesis.</title>
        <authorList>
            <person name="Barber R.D."/>
            <person name="Zhang L."/>
            <person name="Harnack M."/>
            <person name="Olson M.V."/>
            <person name="Kaul R."/>
            <person name="Ingram-Smith C."/>
            <person name="Smith K.S."/>
        </authorList>
    </citation>
    <scope>NUCLEOTIDE SEQUENCE [LARGE SCALE GENOMIC DNA]</scope>
    <source>
        <strain evidence="4">ATCC 5969 / DSM 3671 / JCM 10134 / NBRC 103675 / OCM 69 / GP-6</strain>
    </source>
</reference>
<feature type="transmembrane region" description="Helical" evidence="1">
    <location>
        <begin position="69"/>
        <end position="95"/>
    </location>
</feature>
<feature type="transmembrane region" description="Helical" evidence="1">
    <location>
        <begin position="216"/>
        <end position="246"/>
    </location>
</feature>
<dbReference type="STRING" id="990316.MCON_1195"/>
<dbReference type="Pfam" id="PF25231">
    <property type="entry name" value="DUF7847"/>
    <property type="match status" value="1"/>
</dbReference>
<keyword evidence="1" id="KW-1133">Transmembrane helix</keyword>
<evidence type="ECO:0000259" key="2">
    <source>
        <dbReference type="Pfam" id="PF25231"/>
    </source>
</evidence>
<name>F4C024_METSG</name>
<keyword evidence="1" id="KW-0812">Transmembrane</keyword>